<dbReference type="Proteomes" id="UP000479000">
    <property type="component" value="Unassembled WGS sequence"/>
</dbReference>
<proteinExistence type="predicted"/>
<organism evidence="1 2">
    <name type="scientific">Nesidiocoris tenuis</name>
    <dbReference type="NCBI Taxonomy" id="355587"/>
    <lineage>
        <taxon>Eukaryota</taxon>
        <taxon>Metazoa</taxon>
        <taxon>Ecdysozoa</taxon>
        <taxon>Arthropoda</taxon>
        <taxon>Hexapoda</taxon>
        <taxon>Insecta</taxon>
        <taxon>Pterygota</taxon>
        <taxon>Neoptera</taxon>
        <taxon>Paraneoptera</taxon>
        <taxon>Hemiptera</taxon>
        <taxon>Heteroptera</taxon>
        <taxon>Panheteroptera</taxon>
        <taxon>Cimicomorpha</taxon>
        <taxon>Miridae</taxon>
        <taxon>Dicyphina</taxon>
        <taxon>Nesidiocoris</taxon>
    </lineage>
</organism>
<evidence type="ECO:0000313" key="2">
    <source>
        <dbReference type="Proteomes" id="UP000479000"/>
    </source>
</evidence>
<dbReference type="EMBL" id="CADCXU010007186">
    <property type="protein sequence ID" value="CAA9998531.1"/>
    <property type="molecule type" value="Genomic_DNA"/>
</dbReference>
<evidence type="ECO:0000313" key="1">
    <source>
        <dbReference type="EMBL" id="CAA9998531.1"/>
    </source>
</evidence>
<sequence length="77" mass="8916">AIYGSMDCSRSFFGLSSDQYEIKLAQQAQETIVSSTEHAYTVHIMADSRSCPRRQANHLDWTSEMKQMMRKVDFYSN</sequence>
<gene>
    <name evidence="1" type="ORF">NTEN_LOCUS4814</name>
</gene>
<accession>A0A6H5G6Y9</accession>
<protein>
    <submittedName>
        <fullName evidence="1">Uncharacterized protein</fullName>
    </submittedName>
</protein>
<reference evidence="1 2" key="1">
    <citation type="submission" date="2020-02" db="EMBL/GenBank/DDBJ databases">
        <authorList>
            <person name="Ferguson B K."/>
        </authorList>
    </citation>
    <scope>NUCLEOTIDE SEQUENCE [LARGE SCALE GENOMIC DNA]</scope>
</reference>
<feature type="non-terminal residue" evidence="1">
    <location>
        <position position="1"/>
    </location>
</feature>
<keyword evidence="2" id="KW-1185">Reference proteome</keyword>
<dbReference type="AlphaFoldDB" id="A0A6H5G6Y9"/>
<name>A0A6H5G6Y9_9HEMI</name>